<dbReference type="SUPFAM" id="SSF75005">
    <property type="entry name" value="Arabinanase/levansucrase/invertase"/>
    <property type="match status" value="1"/>
</dbReference>
<dbReference type="PANTHER" id="PTHR40631">
    <property type="entry name" value="ALPHA-L-ARABINOFURANOSIDASE AXHA-2-RELATED"/>
    <property type="match status" value="1"/>
</dbReference>
<reference evidence="13" key="1">
    <citation type="submission" date="2020-01" db="EMBL/GenBank/DDBJ databases">
        <title>Identification and distribution of gene clusters putatively required for synthesis of sphingolipid metabolism inhibitors in phylogenetically diverse species of the filamentous fungus Fusarium.</title>
        <authorList>
            <person name="Kim H.-S."/>
            <person name="Busman M."/>
            <person name="Brown D.W."/>
            <person name="Divon H."/>
            <person name="Uhlig S."/>
            <person name="Proctor R.H."/>
        </authorList>
    </citation>
    <scope>NUCLEOTIDE SEQUENCE</scope>
    <source>
        <strain evidence="13">NRRL 53441</strain>
    </source>
</reference>
<keyword evidence="5" id="KW-0858">Xylan degradation</keyword>
<evidence type="ECO:0000256" key="9">
    <source>
        <dbReference type="ARBA" id="ARBA00023295"/>
    </source>
</evidence>
<dbReference type="Pfam" id="PF03664">
    <property type="entry name" value="Glyco_hydro_62"/>
    <property type="match status" value="1"/>
</dbReference>
<evidence type="ECO:0000256" key="4">
    <source>
        <dbReference type="ARBA" id="ARBA00022525"/>
    </source>
</evidence>
<dbReference type="AlphaFoldDB" id="A0A8H4NQY9"/>
<feature type="chain" id="PRO_5034652509" description="Alpha-L-arabinofuranosidase" evidence="12">
    <location>
        <begin position="23"/>
        <end position="322"/>
    </location>
</feature>
<evidence type="ECO:0000256" key="12">
    <source>
        <dbReference type="SAM" id="SignalP"/>
    </source>
</evidence>
<comment type="similarity">
    <text evidence="3 11">Belongs to the glycosyl hydrolase 62 family.</text>
</comment>
<evidence type="ECO:0000256" key="7">
    <source>
        <dbReference type="ARBA" id="ARBA00022801"/>
    </source>
</evidence>
<evidence type="ECO:0000256" key="5">
    <source>
        <dbReference type="ARBA" id="ARBA00022651"/>
    </source>
</evidence>
<dbReference type="GO" id="GO:0045493">
    <property type="term" value="P:xylan catabolic process"/>
    <property type="evidence" value="ECO:0007669"/>
    <property type="project" value="UniProtKB-UniRule"/>
</dbReference>
<evidence type="ECO:0000313" key="14">
    <source>
        <dbReference type="Proteomes" id="UP000605986"/>
    </source>
</evidence>
<name>A0A8H4NQY9_9HYPO</name>
<protein>
    <recommendedName>
        <fullName evidence="11">Alpha-L-arabinofuranosidase</fullName>
        <ecNumber evidence="11">3.2.1.55</ecNumber>
    </recommendedName>
</protein>
<evidence type="ECO:0000256" key="8">
    <source>
        <dbReference type="ARBA" id="ARBA00023277"/>
    </source>
</evidence>
<dbReference type="InterPro" id="IPR005193">
    <property type="entry name" value="GH62_arabinosidase"/>
</dbReference>
<keyword evidence="7 11" id="KW-0378">Hydrolase</keyword>
<dbReference type="CDD" id="cd08987">
    <property type="entry name" value="GH62"/>
    <property type="match status" value="1"/>
</dbReference>
<keyword evidence="10" id="KW-0624">Polysaccharide degradation</keyword>
<dbReference type="Proteomes" id="UP000605986">
    <property type="component" value="Unassembled WGS sequence"/>
</dbReference>
<dbReference type="EMBL" id="JAADJG010000374">
    <property type="protein sequence ID" value="KAF4447824.1"/>
    <property type="molecule type" value="Genomic_DNA"/>
</dbReference>
<accession>A0A8H4NQY9</accession>
<evidence type="ECO:0000256" key="2">
    <source>
        <dbReference type="ARBA" id="ARBA00004613"/>
    </source>
</evidence>
<dbReference type="GO" id="GO:0046373">
    <property type="term" value="P:L-arabinose metabolic process"/>
    <property type="evidence" value="ECO:0007669"/>
    <property type="project" value="UniProtKB-UniRule"/>
</dbReference>
<organism evidence="13 14">
    <name type="scientific">Fusarium austroafricanum</name>
    <dbReference type="NCBI Taxonomy" id="2364996"/>
    <lineage>
        <taxon>Eukaryota</taxon>
        <taxon>Fungi</taxon>
        <taxon>Dikarya</taxon>
        <taxon>Ascomycota</taxon>
        <taxon>Pezizomycotina</taxon>
        <taxon>Sordariomycetes</taxon>
        <taxon>Hypocreomycetidae</taxon>
        <taxon>Hypocreales</taxon>
        <taxon>Nectriaceae</taxon>
        <taxon>Fusarium</taxon>
        <taxon>Fusarium concolor species complex</taxon>
    </lineage>
</organism>
<dbReference type="OrthoDB" id="3156236at2759"/>
<evidence type="ECO:0000313" key="13">
    <source>
        <dbReference type="EMBL" id="KAF4447824.1"/>
    </source>
</evidence>
<evidence type="ECO:0000256" key="10">
    <source>
        <dbReference type="ARBA" id="ARBA00023326"/>
    </source>
</evidence>
<comment type="function">
    <text evidence="11">Alpha-L-arabinofuranosidase involved in the hydrolysis of xylan, a major structural heterogeneous polysaccharide found in plant biomass representing the second most abundant polysaccharide in the biosphere, after cellulose.</text>
</comment>
<gene>
    <name evidence="13" type="ORF">F53441_8690</name>
</gene>
<evidence type="ECO:0000256" key="3">
    <source>
        <dbReference type="ARBA" id="ARBA00007396"/>
    </source>
</evidence>
<dbReference type="Gene3D" id="2.115.10.20">
    <property type="entry name" value="Glycosyl hydrolase domain, family 43"/>
    <property type="match status" value="1"/>
</dbReference>
<dbReference type="InterPro" id="IPR023296">
    <property type="entry name" value="Glyco_hydro_beta-prop_sf"/>
</dbReference>
<evidence type="ECO:0000256" key="6">
    <source>
        <dbReference type="ARBA" id="ARBA00022729"/>
    </source>
</evidence>
<proteinExistence type="inferred from homology"/>
<comment type="subcellular location">
    <subcellularLocation>
        <location evidence="2 11">Secreted</location>
    </subcellularLocation>
</comment>
<keyword evidence="9 11" id="KW-0326">Glycosidase</keyword>
<feature type="signal peptide" evidence="12">
    <location>
        <begin position="1"/>
        <end position="22"/>
    </location>
</feature>
<sequence>MRLSKINGSLAALLISATAVMAQCSLPSSYTWTSTGPLAAPKPGWVSLKDFTIAPYNGQHLVYATTHDTGKAWGSMNFGLFSDFSQMGSVSQNGMTNGAVAPTLFYFRPKNIWILAYQWGPGTFSYQTSNDPTNANGWSSPQVLFSGTLPVGAPLDQTLIADNDNMYLFFADDHGKIYRSSMPLRDFPGSFGTAFTTVLSDTKENLFEAVQVYSIQGQNKYLMIVEAIGRQGRYFRSFTADSLGGDWTPNAVTESSPFAGKANSGAAWTNDISHGELVRTAADETFPVDPCRLQFLYQGYNPNDHTDDYGLLPYRPGLLTLK</sequence>
<dbReference type="GO" id="GO:0005576">
    <property type="term" value="C:extracellular region"/>
    <property type="evidence" value="ECO:0007669"/>
    <property type="project" value="UniProtKB-SubCell"/>
</dbReference>
<keyword evidence="6 11" id="KW-0732">Signal</keyword>
<keyword evidence="4 11" id="KW-0964">Secreted</keyword>
<dbReference type="EC" id="3.2.1.55" evidence="11"/>
<comment type="caution">
    <text evidence="13">The sequence shown here is derived from an EMBL/GenBank/DDBJ whole genome shotgun (WGS) entry which is preliminary data.</text>
</comment>
<evidence type="ECO:0000256" key="1">
    <source>
        <dbReference type="ARBA" id="ARBA00001462"/>
    </source>
</evidence>
<keyword evidence="8" id="KW-0119">Carbohydrate metabolism</keyword>
<dbReference type="PANTHER" id="PTHR40631:SF1">
    <property type="entry name" value="ALPHA-L-ARABINOFURANOSIDASE AXHA-2-RELATED"/>
    <property type="match status" value="1"/>
</dbReference>
<comment type="catalytic activity">
    <reaction evidence="1 11">
        <text>Hydrolysis of terminal non-reducing alpha-L-arabinofuranoside residues in alpha-L-arabinosides.</text>
        <dbReference type="EC" id="3.2.1.55"/>
    </reaction>
</comment>
<evidence type="ECO:0000256" key="11">
    <source>
        <dbReference type="RuleBase" id="RU368117"/>
    </source>
</evidence>
<dbReference type="GO" id="GO:0046556">
    <property type="term" value="F:alpha-L-arabinofuranosidase activity"/>
    <property type="evidence" value="ECO:0007669"/>
    <property type="project" value="UniProtKB-UniRule"/>
</dbReference>
<keyword evidence="14" id="KW-1185">Reference proteome</keyword>